<evidence type="ECO:0000313" key="3">
    <source>
        <dbReference type="Proteomes" id="UP001604336"/>
    </source>
</evidence>
<keyword evidence="3" id="KW-1185">Reference proteome</keyword>
<comment type="caution">
    <text evidence="2">The sequence shown here is derived from an EMBL/GenBank/DDBJ whole genome shotgun (WGS) entry which is preliminary data.</text>
</comment>
<dbReference type="Proteomes" id="UP001604336">
    <property type="component" value="Unassembled WGS sequence"/>
</dbReference>
<dbReference type="AlphaFoldDB" id="A0ABD1SAQ5"/>
<evidence type="ECO:0000256" key="1">
    <source>
        <dbReference type="SAM" id="Phobius"/>
    </source>
</evidence>
<evidence type="ECO:0000313" key="2">
    <source>
        <dbReference type="EMBL" id="KAL2497670.1"/>
    </source>
</evidence>
<name>A0ABD1SAQ5_9LAMI</name>
<keyword evidence="1" id="KW-0472">Membrane</keyword>
<protein>
    <submittedName>
        <fullName evidence="2">Methyltransferase PMT8</fullName>
    </submittedName>
</protein>
<dbReference type="GO" id="GO:0032259">
    <property type="term" value="P:methylation"/>
    <property type="evidence" value="ECO:0007669"/>
    <property type="project" value="UniProtKB-KW"/>
</dbReference>
<keyword evidence="1" id="KW-1133">Transmembrane helix</keyword>
<dbReference type="GO" id="GO:0008168">
    <property type="term" value="F:methyltransferase activity"/>
    <property type="evidence" value="ECO:0007669"/>
    <property type="project" value="UniProtKB-KW"/>
</dbReference>
<gene>
    <name evidence="2" type="ORF">Adt_23220</name>
</gene>
<keyword evidence="1" id="KW-0812">Transmembrane</keyword>
<keyword evidence="2" id="KW-0808">Transferase</keyword>
<accession>A0ABD1SAQ5</accession>
<feature type="transmembrane region" description="Helical" evidence="1">
    <location>
        <begin position="26"/>
        <end position="42"/>
    </location>
</feature>
<dbReference type="EMBL" id="JBFOLK010000007">
    <property type="protein sequence ID" value="KAL2497670.1"/>
    <property type="molecule type" value="Genomic_DNA"/>
</dbReference>
<reference evidence="3" key="1">
    <citation type="submission" date="2024-07" db="EMBL/GenBank/DDBJ databases">
        <title>Two chromosome-level genome assemblies of Korean endemic species Abeliophyllum distichum and Forsythia ovata (Oleaceae).</title>
        <authorList>
            <person name="Jang H."/>
        </authorList>
    </citation>
    <scope>NUCLEOTIDE SEQUENCE [LARGE SCALE GENOMIC DNA]</scope>
</reference>
<sequence>MNFELKGEAKGSKPYNRSNGAESKRLLTFVCIGNMFFLYVYFGSKNAGVSALEYGNHSLIKLGASYSSGDEDFDLGRNQNVSSFKFGLDDGGDGIMPKSFTVSLFCC</sequence>
<organism evidence="2 3">
    <name type="scientific">Abeliophyllum distichum</name>
    <dbReference type="NCBI Taxonomy" id="126358"/>
    <lineage>
        <taxon>Eukaryota</taxon>
        <taxon>Viridiplantae</taxon>
        <taxon>Streptophyta</taxon>
        <taxon>Embryophyta</taxon>
        <taxon>Tracheophyta</taxon>
        <taxon>Spermatophyta</taxon>
        <taxon>Magnoliopsida</taxon>
        <taxon>eudicotyledons</taxon>
        <taxon>Gunneridae</taxon>
        <taxon>Pentapetalae</taxon>
        <taxon>asterids</taxon>
        <taxon>lamiids</taxon>
        <taxon>Lamiales</taxon>
        <taxon>Oleaceae</taxon>
        <taxon>Forsythieae</taxon>
        <taxon>Abeliophyllum</taxon>
    </lineage>
</organism>
<proteinExistence type="predicted"/>
<keyword evidence="2" id="KW-0489">Methyltransferase</keyword>